<evidence type="ECO:0008006" key="4">
    <source>
        <dbReference type="Google" id="ProtNLM"/>
    </source>
</evidence>
<organism evidence="2 3">
    <name type="scientific">Paraburkholderia edwinii</name>
    <dbReference type="NCBI Taxonomy" id="2861782"/>
    <lineage>
        <taxon>Bacteria</taxon>
        <taxon>Pseudomonadati</taxon>
        <taxon>Pseudomonadota</taxon>
        <taxon>Betaproteobacteria</taxon>
        <taxon>Burkholderiales</taxon>
        <taxon>Burkholderiaceae</taxon>
        <taxon>Paraburkholderia</taxon>
    </lineage>
</organism>
<gene>
    <name evidence="2" type="ORF">KZJ38_09480</name>
</gene>
<dbReference type="EMBL" id="CP080095">
    <property type="protein sequence ID" value="QYD70491.1"/>
    <property type="molecule type" value="Genomic_DNA"/>
</dbReference>
<dbReference type="Proteomes" id="UP000826462">
    <property type="component" value="Chromosome 1"/>
</dbReference>
<evidence type="ECO:0000256" key="1">
    <source>
        <dbReference type="SAM" id="SignalP"/>
    </source>
</evidence>
<evidence type="ECO:0000313" key="3">
    <source>
        <dbReference type="Proteomes" id="UP000826462"/>
    </source>
</evidence>
<feature type="chain" id="PRO_5047035074" description="Secreted protein" evidence="1">
    <location>
        <begin position="31"/>
        <end position="149"/>
    </location>
</feature>
<dbReference type="RefSeq" id="WP_219799804.1">
    <property type="nucleotide sequence ID" value="NZ_CP080095.1"/>
</dbReference>
<accession>A0ABX8UND1</accession>
<feature type="signal peptide" evidence="1">
    <location>
        <begin position="1"/>
        <end position="30"/>
    </location>
</feature>
<keyword evidence="3" id="KW-1185">Reference proteome</keyword>
<protein>
    <recommendedName>
        <fullName evidence="4">Secreted protein</fullName>
    </recommendedName>
</protein>
<name>A0ABX8UND1_9BURK</name>
<keyword evidence="1" id="KW-0732">Signal</keyword>
<reference evidence="2 3" key="1">
    <citation type="submission" date="2021-07" db="EMBL/GenBank/DDBJ databases">
        <title>Paraburkholderia edwinii protects Aspergillus sp. from phenazines by acting as a toxin sponge.</title>
        <authorList>
            <person name="Dahlstrom K.M."/>
            <person name="Newman D.K."/>
        </authorList>
    </citation>
    <scope>NUCLEOTIDE SEQUENCE [LARGE SCALE GENOMIC DNA]</scope>
    <source>
        <strain evidence="2 3">Pe01</strain>
    </source>
</reference>
<proteinExistence type="predicted"/>
<sequence>MDRRTFIATGTWYSTAAWLPAWFTTSSAQAQGAASHAALRNGATLARATPTFAIFDASLAQADAFAGRAARLSIPAFDIGNDNDIGALWHTSLAPGVARAASSTLIGFTRASDFFVLTRLALRPGRLVASATETSRPHANAPVSFVITL</sequence>
<evidence type="ECO:0000313" key="2">
    <source>
        <dbReference type="EMBL" id="QYD70491.1"/>
    </source>
</evidence>